<evidence type="ECO:0000256" key="1">
    <source>
        <dbReference type="SAM" id="Phobius"/>
    </source>
</evidence>
<organism evidence="2 3">
    <name type="scientific">Spirosoma arboris</name>
    <dbReference type="NCBI Taxonomy" id="2682092"/>
    <lineage>
        <taxon>Bacteria</taxon>
        <taxon>Pseudomonadati</taxon>
        <taxon>Bacteroidota</taxon>
        <taxon>Cytophagia</taxon>
        <taxon>Cytophagales</taxon>
        <taxon>Cytophagaceae</taxon>
        <taxon>Spirosoma</taxon>
    </lineage>
</organism>
<name>A0A7K1SMS9_9BACT</name>
<gene>
    <name evidence="2" type="ORF">GO755_33405</name>
</gene>
<keyword evidence="1" id="KW-0812">Transmembrane</keyword>
<accession>A0A7K1SMS9</accession>
<keyword evidence="1" id="KW-0472">Membrane</keyword>
<protein>
    <submittedName>
        <fullName evidence="2">Uncharacterized protein</fullName>
    </submittedName>
</protein>
<proteinExistence type="predicted"/>
<dbReference type="EMBL" id="WPIN01000019">
    <property type="protein sequence ID" value="MVM34973.1"/>
    <property type="molecule type" value="Genomic_DNA"/>
</dbReference>
<evidence type="ECO:0000313" key="2">
    <source>
        <dbReference type="EMBL" id="MVM34973.1"/>
    </source>
</evidence>
<keyword evidence="3" id="KW-1185">Reference proteome</keyword>
<evidence type="ECO:0000313" key="3">
    <source>
        <dbReference type="Proteomes" id="UP000436006"/>
    </source>
</evidence>
<comment type="caution">
    <text evidence="2">The sequence shown here is derived from an EMBL/GenBank/DDBJ whole genome shotgun (WGS) entry which is preliminary data.</text>
</comment>
<feature type="transmembrane region" description="Helical" evidence="1">
    <location>
        <begin position="307"/>
        <end position="328"/>
    </location>
</feature>
<sequence length="332" mass="34454">MLHPSISKGGTILNGIYANQFAPSNAQTAPVPFRVNQLDKLTLSYLESFAIIATMAGGSGYTFKAKVNGAAITAAHMLARSTTGITIADGGVMTYDGTGTATLTSGGDNTNPLVGGFTYEVSDLSVLSGKTNNFTLSLGGTRDLYNFVIQSANSVKLYVRNESSWDLVGTYAFGHTIISTDTVAYHVTASTIELLVNGTSVWSKARTWTAVLSSADLGVLSATAPYTFGNTVDLTIGSVAGSYTLSFYNQEGAQTALKLDQSIEVSTDKAATTPAAIDLTIPVVAASVLGTKSEATSTSASTDWGKILTWGGIALAGIVVVAGLIWAIRSKK</sequence>
<reference evidence="2 3" key="1">
    <citation type="submission" date="2019-12" db="EMBL/GenBank/DDBJ databases">
        <title>Spirosoma sp. HMF4905 genome sequencing and assembly.</title>
        <authorList>
            <person name="Kang H."/>
            <person name="Cha I."/>
            <person name="Kim H."/>
            <person name="Joh K."/>
        </authorList>
    </citation>
    <scope>NUCLEOTIDE SEQUENCE [LARGE SCALE GENOMIC DNA]</scope>
    <source>
        <strain evidence="2 3">HMF4905</strain>
    </source>
</reference>
<dbReference type="AlphaFoldDB" id="A0A7K1SMS9"/>
<dbReference type="Proteomes" id="UP000436006">
    <property type="component" value="Unassembled WGS sequence"/>
</dbReference>
<dbReference type="RefSeq" id="WP_157589785.1">
    <property type="nucleotide sequence ID" value="NZ_WPIN01000019.1"/>
</dbReference>
<keyword evidence="1" id="KW-1133">Transmembrane helix</keyword>